<proteinExistence type="predicted"/>
<feature type="compositionally biased region" description="Low complexity" evidence="1">
    <location>
        <begin position="326"/>
        <end position="341"/>
    </location>
</feature>
<protein>
    <submittedName>
        <fullName evidence="3">Uncharacterized protein</fullName>
    </submittedName>
</protein>
<dbReference type="eggNOG" id="ENOG50336HD">
    <property type="taxonomic scope" value="Bacteria"/>
</dbReference>
<feature type="transmembrane region" description="Helical" evidence="2">
    <location>
        <begin position="58"/>
        <end position="76"/>
    </location>
</feature>
<keyword evidence="2" id="KW-0472">Membrane</keyword>
<dbReference type="KEGG" id="ach:Achl_3167"/>
<feature type="compositionally biased region" description="Low complexity" evidence="1">
    <location>
        <begin position="243"/>
        <end position="253"/>
    </location>
</feature>
<reference evidence="3" key="1">
    <citation type="submission" date="2009-01" db="EMBL/GenBank/DDBJ databases">
        <title>Complete sequence of chromosome of Arthrobacter chlorophenolicus A6.</title>
        <authorList>
            <consortium name="US DOE Joint Genome Institute"/>
            <person name="Lucas S."/>
            <person name="Copeland A."/>
            <person name="Lapidus A."/>
            <person name="Glavina del Rio T."/>
            <person name="Tice H."/>
            <person name="Bruce D."/>
            <person name="Goodwin L."/>
            <person name="Pitluck S."/>
            <person name="Goltsman E."/>
            <person name="Clum A."/>
            <person name="Larimer F."/>
            <person name="Land M."/>
            <person name="Hauser L."/>
            <person name="Kyrpides N."/>
            <person name="Mikhailova N."/>
            <person name="Jansson J."/>
            <person name="Richardson P."/>
        </authorList>
    </citation>
    <scope>NUCLEOTIDE SEQUENCE [LARGE SCALE GENOMIC DNA]</scope>
    <source>
        <strain evidence="3">A6</strain>
    </source>
</reference>
<gene>
    <name evidence="3" type="ordered locus">Achl_3167</name>
</gene>
<feature type="transmembrane region" description="Helical" evidence="2">
    <location>
        <begin position="150"/>
        <end position="170"/>
    </location>
</feature>
<organism evidence="3 4">
    <name type="scientific">Pseudarthrobacter chlorophenolicus (strain ATCC 700700 / DSM 12829 / CIP 107037 / JCM 12360 / KCTC 9906 / NCIMB 13794 / A6)</name>
    <name type="common">Arthrobacter chlorophenolicus</name>
    <dbReference type="NCBI Taxonomy" id="452863"/>
    <lineage>
        <taxon>Bacteria</taxon>
        <taxon>Bacillati</taxon>
        <taxon>Actinomycetota</taxon>
        <taxon>Actinomycetes</taxon>
        <taxon>Micrococcales</taxon>
        <taxon>Micrococcaceae</taxon>
        <taxon>Pseudarthrobacter</taxon>
    </lineage>
</organism>
<sequence>MNQPSYGQKTGPATETGAGQAGAAAAGQQAAPKGAGTPFRLAKDSNQAVLGPFTVRDLTVFVATLVLFVASLLPIFGARYNLWNLNNLFFLGLGILLPLVTSALFAARRLAPATKIRVGSLSIDQFASVSACFAVAFFFISVAGAYVPSLLVGLIGSIILFVATVLGRFVPYLSSDFLGRAEAPAHVAARESAVPAPAPRAPKQPKPEAAAKAGSHPEADSHHKHEAPKSRLGGKLFGGAGAGSSAVTPGSQHHTPEPSHHVPEPSHHTPAAAAAPAARPSDAVAPATAAVPTAGPAAAGAPAGAAVSTAPEAADHTPEVDAGPPTQAADVVRPAAAPAAEETQRANVPAAGQQAATHDAGSSPAASAPQRTWEPPAATAVHQQVRVEEPIGATVDPSSHDEDEHPVHEAFWFAVAQHRTAFDPHSGSPAFVIEPGGWVLALEDRGHEFLVQHTDGRLGVLRDLSNIERG</sequence>
<feature type="compositionally biased region" description="Low complexity" evidence="1">
    <location>
        <begin position="268"/>
        <end position="312"/>
    </location>
</feature>
<dbReference type="Proteomes" id="UP000002505">
    <property type="component" value="Chromosome"/>
</dbReference>
<evidence type="ECO:0000313" key="3">
    <source>
        <dbReference type="EMBL" id="ACL41128.1"/>
    </source>
</evidence>
<feature type="region of interest" description="Disordered" evidence="1">
    <location>
        <begin position="1"/>
        <end position="31"/>
    </location>
</feature>
<feature type="compositionally biased region" description="Basic and acidic residues" evidence="1">
    <location>
        <begin position="254"/>
        <end position="267"/>
    </location>
</feature>
<dbReference type="EMBL" id="CP001341">
    <property type="protein sequence ID" value="ACL41128.1"/>
    <property type="molecule type" value="Genomic_DNA"/>
</dbReference>
<feature type="compositionally biased region" description="Basic and acidic residues" evidence="1">
    <location>
        <begin position="215"/>
        <end position="229"/>
    </location>
</feature>
<accession>B8HFT5</accession>
<evidence type="ECO:0000256" key="2">
    <source>
        <dbReference type="SAM" id="Phobius"/>
    </source>
</evidence>
<dbReference type="AlphaFoldDB" id="B8HFT5"/>
<name>B8HFT5_PSECP</name>
<feature type="transmembrane region" description="Helical" evidence="2">
    <location>
        <begin position="88"/>
        <end position="106"/>
    </location>
</feature>
<dbReference type="STRING" id="452863.Achl_3167"/>
<feature type="region of interest" description="Disordered" evidence="1">
    <location>
        <begin position="190"/>
        <end position="381"/>
    </location>
</feature>
<keyword evidence="2" id="KW-1133">Transmembrane helix</keyword>
<feature type="transmembrane region" description="Helical" evidence="2">
    <location>
        <begin position="126"/>
        <end position="144"/>
    </location>
</feature>
<keyword evidence="4" id="KW-1185">Reference proteome</keyword>
<dbReference type="HOGENOM" id="CLU_539315_0_0_11"/>
<evidence type="ECO:0000313" key="4">
    <source>
        <dbReference type="Proteomes" id="UP000002505"/>
    </source>
</evidence>
<evidence type="ECO:0000256" key="1">
    <source>
        <dbReference type="SAM" id="MobiDB-lite"/>
    </source>
</evidence>
<dbReference type="RefSeq" id="WP_015938324.1">
    <property type="nucleotide sequence ID" value="NC_011886.1"/>
</dbReference>
<keyword evidence="2" id="KW-0812">Transmembrane</keyword>
<dbReference type="OrthoDB" id="5079801at2"/>
<feature type="compositionally biased region" description="Low complexity" evidence="1">
    <location>
        <begin position="11"/>
        <end position="31"/>
    </location>
</feature>